<dbReference type="PROSITE" id="PS51257">
    <property type="entry name" value="PROKAR_LIPOPROTEIN"/>
    <property type="match status" value="1"/>
</dbReference>
<comment type="caution">
    <text evidence="1">The sequence shown here is derived from an EMBL/GenBank/DDBJ whole genome shotgun (WGS) entry which is preliminary data.</text>
</comment>
<proteinExistence type="predicted"/>
<evidence type="ECO:0000313" key="1">
    <source>
        <dbReference type="EMBL" id="CUT04478.1"/>
    </source>
</evidence>
<dbReference type="EMBL" id="CZVV01000121">
    <property type="protein sequence ID" value="CUT04478.1"/>
    <property type="molecule type" value="Genomic_DNA"/>
</dbReference>
<evidence type="ECO:0000313" key="2">
    <source>
        <dbReference type="Proteomes" id="UP000243105"/>
    </source>
</evidence>
<protein>
    <submittedName>
        <fullName evidence="1">Uncharacterized protein</fullName>
    </submittedName>
</protein>
<dbReference type="AlphaFoldDB" id="A0A916LKD8"/>
<sequence length="693" mass="76399">MRGIIFLSILITFLIFLYGCFEKPSEPVLPTWDVDLTVPILDKTFTLGDLVEKDTTHFKTTSNNQIYYSVTNELEATTVGDNLKISDISTSAQTQLGNFEIKNPGTISANIKAYEIFPALSSNLPPGNYIIPSNAPGQTISTNFSAFDNFQSLTFDGGVLKITVTNGLPVKLIFPGGLKIYAQSNPSTPIITLFENDTVDANSTKTAEANLAGKTLPSNLGFTATIFSPGSGGTPVYLDINQMFLTVSGSLENLSIAQATARIPTQTEPVVIDTSFVLEPNEPQPNLIDQLVFKSGQMKIKITNNIDLGLNGSLTLYNFKRKSDNSPLQISLNIGRKNSPNNIVEQNINLGDYKLIGNLSNKISYRVEVLTEDTRDEFRTITKNDGLSAEISLSNLVIESISGKVKPTEINFEEQKVNLAGLKDYREKFKGSLRLDDIRVELNLVKTAQFTFDMNLKVKAKNTKTGKVDSLEIPIDQRRFSGTSHRIILDKNNSNIVNFINSFTSGDGELPDSLFVTGFVFLNPNYEAGQVSSNDSIYGSITISFPASFSISNAELRDTSEVEELSDETKKELDKMNYGKLFVEVENGLGVELKFRATILGFVMDSLIAIPKTNNFTIPSAPIGNDGFSVGTSKFTIELEKDEIQKLKNMKFIRSLILLATAENGRVVKFRTTDSIKVKIYGRLNYKVEISNK</sequence>
<gene>
    <name evidence="1" type="ORF">JGI25_01424</name>
</gene>
<dbReference type="RefSeq" id="WP_143713728.1">
    <property type="nucleotide sequence ID" value="NZ_CZVV01000121.1"/>
</dbReference>
<dbReference type="Proteomes" id="UP000243105">
    <property type="component" value="Unassembled WGS sequence"/>
</dbReference>
<organism evidence="1 2">
    <name type="scientific">Kryptobacter tengchongensis</name>
    <dbReference type="NCBI Taxonomy" id="1643429"/>
    <lineage>
        <taxon>Bacteria</taxon>
        <taxon>Pseudomonadati</taxon>
        <taxon>Candidatus Kryptoniota</taxon>
        <taxon>Candidatus Kryptobacter</taxon>
    </lineage>
</organism>
<name>A0A916LKD8_KRYT1</name>
<reference evidence="1 2" key="1">
    <citation type="submission" date="2015-11" db="EMBL/GenBank/DDBJ databases">
        <authorList>
            <person name="Varghese N."/>
        </authorList>
    </citation>
    <scope>NUCLEOTIDE SEQUENCE [LARGE SCALE GENOMIC DNA]</scope>
    <source>
        <strain evidence="1 2">JGI-25</strain>
    </source>
</reference>
<accession>A0A916LKD8</accession>